<gene>
    <name evidence="1" type="ORF">LCGC14_0928740</name>
</gene>
<proteinExistence type="predicted"/>
<name>A0A0F9R722_9ZZZZ</name>
<protein>
    <submittedName>
        <fullName evidence="1">Uncharacterized protein</fullName>
    </submittedName>
</protein>
<organism evidence="1">
    <name type="scientific">marine sediment metagenome</name>
    <dbReference type="NCBI Taxonomy" id="412755"/>
    <lineage>
        <taxon>unclassified sequences</taxon>
        <taxon>metagenomes</taxon>
        <taxon>ecological metagenomes</taxon>
    </lineage>
</organism>
<evidence type="ECO:0000313" key="1">
    <source>
        <dbReference type="EMBL" id="KKN21101.1"/>
    </source>
</evidence>
<dbReference type="EMBL" id="LAZR01003179">
    <property type="protein sequence ID" value="KKN21101.1"/>
    <property type="molecule type" value="Genomic_DNA"/>
</dbReference>
<dbReference type="AlphaFoldDB" id="A0A0F9R722"/>
<accession>A0A0F9R722</accession>
<sequence>MFPIENGLCCPNCNEPLRDLNLIICPYCGVEISIQVEDNYPLKEKDITETFKFDPENIWLFTDPDAIKYYEEHKKLEELRHDIKFSVMRGGAWNNDELEYAAEIERLLNQGIIEEKRSYWWVSPHPTVYRIKMRGYIRINGEAHRFIKGNEITFQCRMAREQRNLNAPLLIKKFTPTNSSILCGEMKGSMKGM</sequence>
<comment type="caution">
    <text evidence="1">The sequence shown here is derived from an EMBL/GenBank/DDBJ whole genome shotgun (WGS) entry which is preliminary data.</text>
</comment>
<reference evidence="1" key="1">
    <citation type="journal article" date="2015" name="Nature">
        <title>Complex archaea that bridge the gap between prokaryotes and eukaryotes.</title>
        <authorList>
            <person name="Spang A."/>
            <person name="Saw J.H."/>
            <person name="Jorgensen S.L."/>
            <person name="Zaremba-Niedzwiedzka K."/>
            <person name="Martijn J."/>
            <person name="Lind A.E."/>
            <person name="van Eijk R."/>
            <person name="Schleper C."/>
            <person name="Guy L."/>
            <person name="Ettema T.J."/>
        </authorList>
    </citation>
    <scope>NUCLEOTIDE SEQUENCE</scope>
</reference>